<comment type="caution">
    <text evidence="3">The sequence shown here is derived from an EMBL/GenBank/DDBJ whole genome shotgun (WGS) entry which is preliminary data.</text>
</comment>
<protein>
    <recommendedName>
        <fullName evidence="5">Serine protease</fullName>
    </recommendedName>
</protein>
<dbReference type="PANTHER" id="PTHR36234">
    <property type="entry name" value="LYSYL ENDOPEPTIDASE"/>
    <property type="match status" value="1"/>
</dbReference>
<evidence type="ECO:0000313" key="4">
    <source>
        <dbReference type="Proteomes" id="UP001158986"/>
    </source>
</evidence>
<dbReference type="EMBL" id="CAKLCB010000371">
    <property type="protein sequence ID" value="CAH0520797.1"/>
    <property type="molecule type" value="Genomic_DNA"/>
</dbReference>
<evidence type="ECO:0000256" key="2">
    <source>
        <dbReference type="SAM" id="SignalP"/>
    </source>
</evidence>
<dbReference type="Gene3D" id="2.40.10.10">
    <property type="entry name" value="Trypsin-like serine proteases"/>
    <property type="match status" value="1"/>
</dbReference>
<gene>
    <name evidence="3" type="ORF">PBS001_LOCUS7262</name>
</gene>
<dbReference type="InterPro" id="IPR043504">
    <property type="entry name" value="Peptidase_S1_PA_chymotrypsin"/>
</dbReference>
<organism evidence="3 4">
    <name type="scientific">Peronospora belbahrii</name>
    <dbReference type="NCBI Taxonomy" id="622444"/>
    <lineage>
        <taxon>Eukaryota</taxon>
        <taxon>Sar</taxon>
        <taxon>Stramenopiles</taxon>
        <taxon>Oomycota</taxon>
        <taxon>Peronosporomycetes</taxon>
        <taxon>Peronosporales</taxon>
        <taxon>Peronosporaceae</taxon>
        <taxon>Peronospora</taxon>
    </lineage>
</organism>
<dbReference type="InterPro" id="IPR009003">
    <property type="entry name" value="Peptidase_S1_PA"/>
</dbReference>
<keyword evidence="1" id="KW-0843">Virulence</keyword>
<dbReference type="PANTHER" id="PTHR36234:SF5">
    <property type="entry name" value="LYSYL ENDOPEPTIDASE"/>
    <property type="match status" value="1"/>
</dbReference>
<evidence type="ECO:0000313" key="3">
    <source>
        <dbReference type="EMBL" id="CAH0520797.1"/>
    </source>
</evidence>
<evidence type="ECO:0008006" key="5">
    <source>
        <dbReference type="Google" id="ProtNLM"/>
    </source>
</evidence>
<proteinExistence type="predicted"/>
<keyword evidence="2" id="KW-0732">Signal</keyword>
<dbReference type="Proteomes" id="UP001158986">
    <property type="component" value="Unassembled WGS sequence"/>
</dbReference>
<feature type="signal peptide" evidence="2">
    <location>
        <begin position="1"/>
        <end position="19"/>
    </location>
</feature>
<accession>A0ABN8D6M0</accession>
<reference evidence="3 4" key="1">
    <citation type="submission" date="2021-11" db="EMBL/GenBank/DDBJ databases">
        <authorList>
            <person name="Islam A."/>
            <person name="Islam S."/>
            <person name="Flora M.S."/>
            <person name="Rahman M."/>
            <person name="Ziaur R.M."/>
            <person name="Epstein J.H."/>
            <person name="Hassan M."/>
            <person name="Klassen M."/>
            <person name="Woodard K."/>
            <person name="Webb A."/>
            <person name="Webby R.J."/>
            <person name="El Zowalaty M.E."/>
        </authorList>
    </citation>
    <scope>NUCLEOTIDE SEQUENCE [LARGE SCALE GENOMIC DNA]</scope>
    <source>
        <strain evidence="3">Pbs1</strain>
    </source>
</reference>
<dbReference type="Pfam" id="PF13365">
    <property type="entry name" value="Trypsin_2"/>
    <property type="match status" value="1"/>
</dbReference>
<feature type="chain" id="PRO_5046808597" description="Serine protease" evidence="2">
    <location>
        <begin position="20"/>
        <end position="418"/>
    </location>
</feature>
<evidence type="ECO:0000256" key="1">
    <source>
        <dbReference type="ARBA" id="ARBA00023026"/>
    </source>
</evidence>
<keyword evidence="4" id="KW-1185">Reference proteome</keyword>
<name>A0ABN8D6M0_9STRA</name>
<dbReference type="SUPFAM" id="SSF50494">
    <property type="entry name" value="Trypsin-like serine proteases"/>
    <property type="match status" value="1"/>
</dbReference>
<sequence>MAILMLLFIVFTALQAVMGIEYTDKGVAVVGTTESLNVDVTAGVSREDLIAYELASYIAVHFTKFSLPDEDSVVISSININFTLSHTYTGQGRDSSGAFIASFIPGSSVTVTYKPVGVAAVGQGYRITGFSRGYPRLGCRGKLVATTSTYITGSDDIDYAVVQLPACTDLSPYGYLQLRESGPVVNESIYVPQHPDGYAKRIVSTVDAGDDTTIRSIGEDVDCGTDQVGYDADTKGGSSGSPLIASSDSLVVAIHHCGECMNTAIDVRTVLIDLAEKNITIKNLVPAEDMGQSSQPLYAQTSCTTKFRKNVTCTGQNQNTMMCGHTRKQGSVDTSLATTTSNNMTITTDASTATASDTLSAAVVASNVTSFPTLATATSLHTLLPLAKALALPTFTKASSTSTTTAATLRVTTVLTSV</sequence>